<accession>A0A2K0UK41</accession>
<dbReference type="OrthoDB" id="3063476at2759"/>
<dbReference type="Pfam" id="PF12223">
    <property type="entry name" value="DUF3602"/>
    <property type="match status" value="1"/>
</dbReference>
<sequence>MTRRPFASHGRGGAGNMADAAQSPKINPSDLETPVLKTAVVTTGRGGTGNMAQNNDPRETRLRQDVKAVPRRLSAGAQYVGRGGAGNVFKGEDELEELARNRSVEQAIDETPERTSDKSSDKSAERAEKTETKRRWLFGKKQ</sequence>
<feature type="region of interest" description="Disordered" evidence="1">
    <location>
        <begin position="100"/>
        <end position="142"/>
    </location>
</feature>
<evidence type="ECO:0000256" key="1">
    <source>
        <dbReference type="SAM" id="MobiDB-lite"/>
    </source>
</evidence>
<evidence type="ECO:0000313" key="2">
    <source>
        <dbReference type="EMBL" id="PNP58162.1"/>
    </source>
</evidence>
<comment type="caution">
    <text evidence="2">The sequence shown here is derived from an EMBL/GenBank/DDBJ whole genome shotgun (WGS) entry which is preliminary data.</text>
</comment>
<feature type="compositionally biased region" description="Basic and acidic residues" evidence="1">
    <location>
        <begin position="111"/>
        <end position="134"/>
    </location>
</feature>
<dbReference type="Proteomes" id="UP000236290">
    <property type="component" value="Unassembled WGS sequence"/>
</dbReference>
<protein>
    <submittedName>
        <fullName evidence="2">Uncharacterized protein</fullName>
    </submittedName>
</protein>
<name>A0A2K0UK41_TRIHA</name>
<organism evidence="2 3">
    <name type="scientific">Trichoderma harzianum</name>
    <name type="common">Hypocrea lixii</name>
    <dbReference type="NCBI Taxonomy" id="5544"/>
    <lineage>
        <taxon>Eukaryota</taxon>
        <taxon>Fungi</taxon>
        <taxon>Dikarya</taxon>
        <taxon>Ascomycota</taxon>
        <taxon>Pezizomycotina</taxon>
        <taxon>Sordariomycetes</taxon>
        <taxon>Hypocreomycetidae</taxon>
        <taxon>Hypocreales</taxon>
        <taxon>Hypocreaceae</taxon>
        <taxon>Trichoderma</taxon>
    </lineage>
</organism>
<dbReference type="InterPro" id="IPR022024">
    <property type="entry name" value="DUF3602"/>
</dbReference>
<dbReference type="EMBL" id="MTYI01000023">
    <property type="protein sequence ID" value="PNP58162.1"/>
    <property type="molecule type" value="Genomic_DNA"/>
</dbReference>
<gene>
    <name evidence="2" type="ORF">THARTR1_02320</name>
</gene>
<dbReference type="PANTHER" id="PTHR34693:SF1">
    <property type="entry name" value="PROTEIN PAR32"/>
    <property type="match status" value="1"/>
</dbReference>
<dbReference type="AlphaFoldDB" id="A0A2K0UK41"/>
<evidence type="ECO:0000313" key="3">
    <source>
        <dbReference type="Proteomes" id="UP000236290"/>
    </source>
</evidence>
<dbReference type="InterPro" id="IPR053203">
    <property type="entry name" value="Cisplatin_resist-associated"/>
</dbReference>
<dbReference type="PANTHER" id="PTHR34693">
    <property type="entry name" value="PROTEIN PAR32"/>
    <property type="match status" value="1"/>
</dbReference>
<reference evidence="2 3" key="1">
    <citation type="submission" date="2017-02" db="EMBL/GenBank/DDBJ databases">
        <title>Genomes of Trichoderma spp. with biocontrol activity.</title>
        <authorList>
            <person name="Gardiner D."/>
            <person name="Kazan K."/>
            <person name="Vos C."/>
            <person name="Harvey P."/>
        </authorList>
    </citation>
    <scope>NUCLEOTIDE SEQUENCE [LARGE SCALE GENOMIC DNA]</scope>
    <source>
        <strain evidence="2 3">Tr1</strain>
    </source>
</reference>
<feature type="region of interest" description="Disordered" evidence="1">
    <location>
        <begin position="1"/>
        <end position="61"/>
    </location>
</feature>
<proteinExistence type="predicted"/>